<keyword evidence="3" id="KW-1185">Reference proteome</keyword>
<evidence type="ECO:0000313" key="2">
    <source>
        <dbReference type="EMBL" id="RIA78990.1"/>
    </source>
</evidence>
<reference evidence="2 3" key="1">
    <citation type="submission" date="2018-06" db="EMBL/GenBank/DDBJ databases">
        <title>Comparative genomics reveals the genomic features of Rhizophagus irregularis, R. cerebriforme, R. diaphanum and Gigaspora rosea, and their symbiotic lifestyle signature.</title>
        <authorList>
            <person name="Morin E."/>
            <person name="San Clemente H."/>
            <person name="Chen E.C.H."/>
            <person name="De La Providencia I."/>
            <person name="Hainaut M."/>
            <person name="Kuo A."/>
            <person name="Kohler A."/>
            <person name="Murat C."/>
            <person name="Tang N."/>
            <person name="Roy S."/>
            <person name="Loubradou J."/>
            <person name="Henrissat B."/>
            <person name="Grigoriev I.V."/>
            <person name="Corradi N."/>
            <person name="Roux C."/>
            <person name="Martin F.M."/>
        </authorList>
    </citation>
    <scope>NUCLEOTIDE SEQUENCE [LARGE SCALE GENOMIC DNA]</scope>
    <source>
        <strain evidence="2 3">DAOM 227022</strain>
    </source>
</reference>
<evidence type="ECO:0000313" key="3">
    <source>
        <dbReference type="Proteomes" id="UP000265703"/>
    </source>
</evidence>
<gene>
    <name evidence="2" type="ORF">C1645_848817</name>
</gene>
<feature type="compositionally biased region" description="Basic residues" evidence="1">
    <location>
        <begin position="1"/>
        <end position="28"/>
    </location>
</feature>
<sequence>MPQKHNANKKQGFRRRNKKEKRRQKKEKKRAEKKEEEEEIIKNSKKYDELKVKYDELKLEHDELKLEHKELKLGYNELKLKFVKAEREKEVNRKCRDFVGRFLFKLSKKLNYDDIRMLSDEYEYGNHQEVKNKIESKLEFVKMKANEFKQISDFRLSSNDYSHGVKKQSAYDAQIMLSNMDFPKDMEYLKIPLNKVLKALQIWDKEN</sequence>
<evidence type="ECO:0000256" key="1">
    <source>
        <dbReference type="SAM" id="MobiDB-lite"/>
    </source>
</evidence>
<comment type="caution">
    <text evidence="2">The sequence shown here is derived from an EMBL/GenBank/DDBJ whole genome shotgun (WGS) entry which is preliminary data.</text>
</comment>
<organism evidence="2 3">
    <name type="scientific">Glomus cerebriforme</name>
    <dbReference type="NCBI Taxonomy" id="658196"/>
    <lineage>
        <taxon>Eukaryota</taxon>
        <taxon>Fungi</taxon>
        <taxon>Fungi incertae sedis</taxon>
        <taxon>Mucoromycota</taxon>
        <taxon>Glomeromycotina</taxon>
        <taxon>Glomeromycetes</taxon>
        <taxon>Glomerales</taxon>
        <taxon>Glomeraceae</taxon>
        <taxon>Glomus</taxon>
    </lineage>
</organism>
<dbReference type="OrthoDB" id="2418241at2759"/>
<dbReference type="AlphaFoldDB" id="A0A397RXF4"/>
<name>A0A397RXF4_9GLOM</name>
<dbReference type="Proteomes" id="UP000265703">
    <property type="component" value="Unassembled WGS sequence"/>
</dbReference>
<dbReference type="EMBL" id="QKYT01001716">
    <property type="protein sequence ID" value="RIA78990.1"/>
    <property type="molecule type" value="Genomic_DNA"/>
</dbReference>
<feature type="region of interest" description="Disordered" evidence="1">
    <location>
        <begin position="1"/>
        <end position="38"/>
    </location>
</feature>
<proteinExistence type="predicted"/>
<protein>
    <submittedName>
        <fullName evidence="2">Uncharacterized protein</fullName>
    </submittedName>
</protein>
<feature type="compositionally biased region" description="Basic and acidic residues" evidence="1">
    <location>
        <begin position="29"/>
        <end position="38"/>
    </location>
</feature>
<accession>A0A397RXF4</accession>